<sequence>MKTFENESKDQNDIELKDKLAFIVAAFEVFLPVFLIVIVGVFFVVLLFLKFFL</sequence>
<organism evidence="1 2">
    <name type="scientific">Clostridium felsineum</name>
    <dbReference type="NCBI Taxonomy" id="36839"/>
    <lineage>
        <taxon>Bacteria</taxon>
        <taxon>Bacillati</taxon>
        <taxon>Bacillota</taxon>
        <taxon>Clostridia</taxon>
        <taxon>Eubacteriales</taxon>
        <taxon>Clostridiaceae</taxon>
        <taxon>Clostridium</taxon>
    </lineage>
</organism>
<dbReference type="STRING" id="84029.CROST_06060"/>
<dbReference type="AlphaFoldDB" id="A0A1S8LJW3"/>
<accession>A0A1S8LJW3</accession>
<keyword evidence="2" id="KW-1185">Reference proteome</keyword>
<name>A0A1S8LJW3_9CLOT</name>
<protein>
    <submittedName>
        <fullName evidence="1">Uncharacterized protein</fullName>
    </submittedName>
</protein>
<dbReference type="KEGG" id="crw:CROST_030050"/>
<reference evidence="1 2" key="1">
    <citation type="submission" date="2022-04" db="EMBL/GenBank/DDBJ databases">
        <title>Genome sequence of C. roseum typestrain.</title>
        <authorList>
            <person name="Poehlein A."/>
            <person name="Schoch T."/>
            <person name="Duerre P."/>
            <person name="Daniel R."/>
        </authorList>
    </citation>
    <scope>NUCLEOTIDE SEQUENCE [LARGE SCALE GENOMIC DNA]</scope>
    <source>
        <strain evidence="1 2">DSM 7320</strain>
    </source>
</reference>
<gene>
    <name evidence="1" type="ORF">CROST_030050</name>
</gene>
<dbReference type="RefSeq" id="WP_176091497.1">
    <property type="nucleotide sequence ID" value="NZ_CP096983.1"/>
</dbReference>
<evidence type="ECO:0000313" key="1">
    <source>
        <dbReference type="EMBL" id="URZ12283.1"/>
    </source>
</evidence>
<evidence type="ECO:0000313" key="2">
    <source>
        <dbReference type="Proteomes" id="UP000190951"/>
    </source>
</evidence>
<dbReference type="Proteomes" id="UP000190951">
    <property type="component" value="Chromosome"/>
</dbReference>
<dbReference type="EMBL" id="CP096983">
    <property type="protein sequence ID" value="URZ12283.1"/>
    <property type="molecule type" value="Genomic_DNA"/>
</dbReference>
<proteinExistence type="predicted"/>